<reference evidence="1 2" key="1">
    <citation type="submission" date="2020-02" db="EMBL/GenBank/DDBJ databases">
        <authorList>
            <person name="Ma Q."/>
            <person name="Huang Y."/>
            <person name="Song X."/>
            <person name="Pei D."/>
        </authorList>
    </citation>
    <scope>NUCLEOTIDE SEQUENCE [LARGE SCALE GENOMIC DNA]</scope>
    <source>
        <strain evidence="1">Sxm20200214</strain>
        <tissue evidence="1">Leaf</tissue>
    </source>
</reference>
<comment type="caution">
    <text evidence="1">The sequence shown here is derived from an EMBL/GenBank/DDBJ whole genome shotgun (WGS) entry which is preliminary data.</text>
</comment>
<dbReference type="EMBL" id="JAAMPC010000001">
    <property type="protein sequence ID" value="KAG2330070.1"/>
    <property type="molecule type" value="Genomic_DNA"/>
</dbReference>
<protein>
    <submittedName>
        <fullName evidence="1">Uncharacterized protein</fullName>
    </submittedName>
</protein>
<proteinExistence type="predicted"/>
<evidence type="ECO:0000313" key="2">
    <source>
        <dbReference type="Proteomes" id="UP000886595"/>
    </source>
</evidence>
<gene>
    <name evidence="1" type="ORF">Bca52824_001250</name>
</gene>
<sequence length="78" mass="8460">MDWLQRRTVGMKHESKGRMVQKAQIRIVLEKSDNFDSLVPPVTNGKTPEEVAKAASPVKRGASVAQSGGGVVVVRNKC</sequence>
<dbReference type="Gene3D" id="3.30.110.20">
    <property type="entry name" value="Alba-like domain"/>
    <property type="match status" value="1"/>
</dbReference>
<keyword evidence="2" id="KW-1185">Reference proteome</keyword>
<accession>A0A8X8BCJ2</accession>
<dbReference type="OrthoDB" id="10530105at2759"/>
<dbReference type="Proteomes" id="UP000886595">
    <property type="component" value="Unassembled WGS sequence"/>
</dbReference>
<dbReference type="InterPro" id="IPR036882">
    <property type="entry name" value="Alba-like_dom_sf"/>
</dbReference>
<dbReference type="AlphaFoldDB" id="A0A8X8BCJ2"/>
<dbReference type="GO" id="GO:0003676">
    <property type="term" value="F:nucleic acid binding"/>
    <property type="evidence" value="ECO:0007669"/>
    <property type="project" value="InterPro"/>
</dbReference>
<name>A0A8X8BCJ2_BRACI</name>
<organism evidence="1 2">
    <name type="scientific">Brassica carinata</name>
    <name type="common">Ethiopian mustard</name>
    <name type="synonym">Abyssinian cabbage</name>
    <dbReference type="NCBI Taxonomy" id="52824"/>
    <lineage>
        <taxon>Eukaryota</taxon>
        <taxon>Viridiplantae</taxon>
        <taxon>Streptophyta</taxon>
        <taxon>Embryophyta</taxon>
        <taxon>Tracheophyta</taxon>
        <taxon>Spermatophyta</taxon>
        <taxon>Magnoliopsida</taxon>
        <taxon>eudicotyledons</taxon>
        <taxon>Gunneridae</taxon>
        <taxon>Pentapetalae</taxon>
        <taxon>rosids</taxon>
        <taxon>malvids</taxon>
        <taxon>Brassicales</taxon>
        <taxon>Brassicaceae</taxon>
        <taxon>Brassiceae</taxon>
        <taxon>Brassica</taxon>
    </lineage>
</organism>
<evidence type="ECO:0000313" key="1">
    <source>
        <dbReference type="EMBL" id="KAG2330070.1"/>
    </source>
</evidence>